<sequence>MYQQTGPSTSTFIAIMTRLPVRGTLLALAGITLIGTLIGMAVA</sequence>
<protein>
    <submittedName>
        <fullName evidence="2">Uncharacterized protein</fullName>
    </submittedName>
</protein>
<evidence type="ECO:0000313" key="2">
    <source>
        <dbReference type="EMBL" id="CAI0430082.1"/>
    </source>
</evidence>
<dbReference type="Proteomes" id="UP001154282">
    <property type="component" value="Unassembled WGS sequence"/>
</dbReference>
<reference evidence="2" key="1">
    <citation type="submission" date="2022-08" db="EMBL/GenBank/DDBJ databases">
        <authorList>
            <person name="Gutierrez-Valencia J."/>
        </authorList>
    </citation>
    <scope>NUCLEOTIDE SEQUENCE</scope>
</reference>
<proteinExistence type="predicted"/>
<keyword evidence="1" id="KW-0812">Transmembrane</keyword>
<evidence type="ECO:0000256" key="1">
    <source>
        <dbReference type="SAM" id="Phobius"/>
    </source>
</evidence>
<accession>A0AAV0L885</accession>
<keyword evidence="3" id="KW-1185">Reference proteome</keyword>
<keyword evidence="1" id="KW-0472">Membrane</keyword>
<name>A0AAV0L885_9ROSI</name>
<gene>
    <name evidence="2" type="ORF">LITE_LOCUS22447</name>
</gene>
<organism evidence="2 3">
    <name type="scientific">Linum tenue</name>
    <dbReference type="NCBI Taxonomy" id="586396"/>
    <lineage>
        <taxon>Eukaryota</taxon>
        <taxon>Viridiplantae</taxon>
        <taxon>Streptophyta</taxon>
        <taxon>Embryophyta</taxon>
        <taxon>Tracheophyta</taxon>
        <taxon>Spermatophyta</taxon>
        <taxon>Magnoliopsida</taxon>
        <taxon>eudicotyledons</taxon>
        <taxon>Gunneridae</taxon>
        <taxon>Pentapetalae</taxon>
        <taxon>rosids</taxon>
        <taxon>fabids</taxon>
        <taxon>Malpighiales</taxon>
        <taxon>Linaceae</taxon>
        <taxon>Linum</taxon>
    </lineage>
</organism>
<keyword evidence="1" id="KW-1133">Transmembrane helix</keyword>
<evidence type="ECO:0000313" key="3">
    <source>
        <dbReference type="Proteomes" id="UP001154282"/>
    </source>
</evidence>
<dbReference type="EMBL" id="CAMGYJ010000006">
    <property type="protein sequence ID" value="CAI0430082.1"/>
    <property type="molecule type" value="Genomic_DNA"/>
</dbReference>
<comment type="caution">
    <text evidence="2">The sequence shown here is derived from an EMBL/GenBank/DDBJ whole genome shotgun (WGS) entry which is preliminary data.</text>
</comment>
<dbReference type="AlphaFoldDB" id="A0AAV0L885"/>
<feature type="transmembrane region" description="Helical" evidence="1">
    <location>
        <begin position="21"/>
        <end position="42"/>
    </location>
</feature>